<keyword evidence="7 9" id="KW-0472">Membrane</keyword>
<keyword evidence="2 9" id="KW-0812">Transmembrane</keyword>
<feature type="transmembrane region" description="Helical" evidence="9">
    <location>
        <begin position="162"/>
        <end position="181"/>
    </location>
</feature>
<evidence type="ECO:0000313" key="11">
    <source>
        <dbReference type="EMBL" id="PAV83464.1"/>
    </source>
</evidence>
<evidence type="ECO:0000256" key="9">
    <source>
        <dbReference type="RuleBase" id="RU368040"/>
    </source>
</evidence>
<proteinExistence type="inferred from homology"/>
<dbReference type="AlphaFoldDB" id="A0A2A2LBF3"/>
<keyword evidence="5" id="KW-0175">Coiled coil</keyword>
<evidence type="ECO:0000256" key="8">
    <source>
        <dbReference type="ARBA" id="ARBA00023140"/>
    </source>
</evidence>
<evidence type="ECO:0000256" key="1">
    <source>
        <dbReference type="ARBA" id="ARBA00009806"/>
    </source>
</evidence>
<dbReference type="STRING" id="2018661.A0A2A2LBF3"/>
<organism evidence="11 12">
    <name type="scientific">Diploscapter pachys</name>
    <dbReference type="NCBI Taxonomy" id="2018661"/>
    <lineage>
        <taxon>Eukaryota</taxon>
        <taxon>Metazoa</taxon>
        <taxon>Ecdysozoa</taxon>
        <taxon>Nematoda</taxon>
        <taxon>Chromadorea</taxon>
        <taxon>Rhabditida</taxon>
        <taxon>Rhabditina</taxon>
        <taxon>Rhabditomorpha</taxon>
        <taxon>Rhabditoidea</taxon>
        <taxon>Rhabditidae</taxon>
        <taxon>Diploscapter</taxon>
    </lineage>
</organism>
<comment type="function">
    <text evidence="9">Plays a role in mitochondrial and peroxisomal fission. Promotes the recruitment and association of the fission mediator dynamin-related protein 1 (DNM1L) to the mitochondrial surface.</text>
</comment>
<evidence type="ECO:0000259" key="10">
    <source>
        <dbReference type="Pfam" id="PF05644"/>
    </source>
</evidence>
<dbReference type="PANTHER" id="PTHR16501:SF6">
    <property type="entry name" value="TRANSPORT AND GOLGI ORGANIZATION PROTEIN 11"/>
    <property type="match status" value="1"/>
</dbReference>
<dbReference type="PANTHER" id="PTHR16501">
    <property type="entry name" value="TRANSPORT AND GOLGI ORGANIZATION PROTEIN 11"/>
    <property type="match status" value="1"/>
</dbReference>
<dbReference type="EMBL" id="LIAE01006960">
    <property type="protein sequence ID" value="PAV83465.1"/>
    <property type="molecule type" value="Genomic_DNA"/>
</dbReference>
<evidence type="ECO:0000313" key="12">
    <source>
        <dbReference type="Proteomes" id="UP000218231"/>
    </source>
</evidence>
<reference evidence="11 12" key="1">
    <citation type="journal article" date="2017" name="Curr. Biol.">
        <title>Genome architecture and evolution of a unichromosomal asexual nematode.</title>
        <authorList>
            <person name="Fradin H."/>
            <person name="Zegar C."/>
            <person name="Gutwein M."/>
            <person name="Lucas J."/>
            <person name="Kovtun M."/>
            <person name="Corcoran D."/>
            <person name="Baugh L.R."/>
            <person name="Kiontke K."/>
            <person name="Gunsalus K."/>
            <person name="Fitch D.H."/>
            <person name="Piano F."/>
        </authorList>
    </citation>
    <scope>NUCLEOTIDE SEQUENCE [LARGE SCALE GENOMIC DNA]</scope>
    <source>
        <strain evidence="11">PF1309</strain>
    </source>
</reference>
<dbReference type="Proteomes" id="UP000218231">
    <property type="component" value="Unassembled WGS sequence"/>
</dbReference>
<name>A0A2A2LBF3_9BILA</name>
<dbReference type="GO" id="GO:0090141">
    <property type="term" value="P:positive regulation of mitochondrial fission"/>
    <property type="evidence" value="ECO:0007669"/>
    <property type="project" value="UniProtKB-UniRule"/>
</dbReference>
<evidence type="ECO:0000256" key="6">
    <source>
        <dbReference type="ARBA" id="ARBA00023128"/>
    </source>
</evidence>
<feature type="domain" description="Mff-like" evidence="10">
    <location>
        <begin position="14"/>
        <end position="99"/>
    </location>
</feature>
<evidence type="ECO:0000256" key="4">
    <source>
        <dbReference type="ARBA" id="ARBA00022989"/>
    </source>
</evidence>
<evidence type="ECO:0000256" key="3">
    <source>
        <dbReference type="ARBA" id="ARBA00022787"/>
    </source>
</evidence>
<comment type="subcellular location">
    <subcellularLocation>
        <location evidence="9">Mitochondrion outer membrane</location>
        <topology evidence="9">Single-pass type IV membrane protein</topology>
    </subcellularLocation>
    <subcellularLocation>
        <location evidence="9">Peroxisome</location>
    </subcellularLocation>
</comment>
<keyword evidence="8 9" id="KW-0576">Peroxisome</keyword>
<protein>
    <recommendedName>
        <fullName evidence="9">Mitochondrial fission factor</fullName>
    </recommendedName>
</protein>
<accession>A0A2A2LBF3</accession>
<comment type="similarity">
    <text evidence="1 9">Belongs to the Tango11 family.</text>
</comment>
<dbReference type="InterPro" id="IPR008518">
    <property type="entry name" value="Mff/Tango-11"/>
</dbReference>
<dbReference type="GO" id="GO:0090314">
    <property type="term" value="P:positive regulation of protein targeting to membrane"/>
    <property type="evidence" value="ECO:0007669"/>
    <property type="project" value="UniProtKB-UniRule"/>
</dbReference>
<evidence type="ECO:0000256" key="5">
    <source>
        <dbReference type="ARBA" id="ARBA00023054"/>
    </source>
</evidence>
<dbReference type="OrthoDB" id="5986838at2759"/>
<sequence length="183" mass="20729">MQTYKRRGPSVAATQMIVPDHILATGEEAKYATLDAKNRANRLSLLEQMTVPDRIVMDGGDRYKGFEATPREVIRMDNIFDVKTDADMMHVPQTLTVAETSSPDEAVKRPVSANEDVLSTSSIAIEENPLQQLKIMRRQLTTISQRLYDLEEEKDRQRSRNMLFAVTTLLSTALAALMIFVRR</sequence>
<dbReference type="InterPro" id="IPR039433">
    <property type="entry name" value="Mff-like_dom"/>
</dbReference>
<evidence type="ECO:0000256" key="7">
    <source>
        <dbReference type="ARBA" id="ARBA00023136"/>
    </source>
</evidence>
<dbReference type="Pfam" id="PF05644">
    <property type="entry name" value="Miff"/>
    <property type="match status" value="1"/>
</dbReference>
<evidence type="ECO:0000256" key="2">
    <source>
        <dbReference type="ARBA" id="ARBA00022692"/>
    </source>
</evidence>
<dbReference type="GO" id="GO:0005741">
    <property type="term" value="C:mitochondrial outer membrane"/>
    <property type="evidence" value="ECO:0007669"/>
    <property type="project" value="UniProtKB-SubCell"/>
</dbReference>
<keyword evidence="6 9" id="KW-0496">Mitochondrion</keyword>
<comment type="caution">
    <text evidence="11">The sequence shown here is derived from an EMBL/GenBank/DDBJ whole genome shotgun (WGS) entry which is preliminary data.</text>
</comment>
<dbReference type="GO" id="GO:0005777">
    <property type="term" value="C:peroxisome"/>
    <property type="evidence" value="ECO:0007669"/>
    <property type="project" value="UniProtKB-SubCell"/>
</dbReference>
<keyword evidence="3 9" id="KW-1000">Mitochondrion outer membrane</keyword>
<dbReference type="EMBL" id="LIAE01006960">
    <property type="protein sequence ID" value="PAV83464.1"/>
    <property type="molecule type" value="Genomic_DNA"/>
</dbReference>
<keyword evidence="12" id="KW-1185">Reference proteome</keyword>
<gene>
    <name evidence="11" type="ORF">WR25_12341</name>
</gene>
<keyword evidence="4 9" id="KW-1133">Transmembrane helix</keyword>
<dbReference type="GO" id="GO:0000266">
    <property type="term" value="P:mitochondrial fission"/>
    <property type="evidence" value="ECO:0007669"/>
    <property type="project" value="UniProtKB-UniRule"/>
</dbReference>